<feature type="transmembrane region" description="Helical" evidence="1">
    <location>
        <begin position="107"/>
        <end position="125"/>
    </location>
</feature>
<feature type="transmembrane region" description="Helical" evidence="1">
    <location>
        <begin position="177"/>
        <end position="196"/>
    </location>
</feature>
<evidence type="ECO:0000313" key="2">
    <source>
        <dbReference type="EMBL" id="KAA2218118.1"/>
    </source>
</evidence>
<feature type="transmembrane region" description="Helical" evidence="1">
    <location>
        <begin position="230"/>
        <end position="249"/>
    </location>
</feature>
<organism evidence="2 3">
    <name type="scientific">Maribacter flavus</name>
    <dbReference type="NCBI Taxonomy" id="1658664"/>
    <lineage>
        <taxon>Bacteria</taxon>
        <taxon>Pseudomonadati</taxon>
        <taxon>Bacteroidota</taxon>
        <taxon>Flavobacteriia</taxon>
        <taxon>Flavobacteriales</taxon>
        <taxon>Flavobacteriaceae</taxon>
        <taxon>Maribacter</taxon>
    </lineage>
</organism>
<feature type="transmembrane region" description="Helical" evidence="1">
    <location>
        <begin position="261"/>
        <end position="280"/>
    </location>
</feature>
<keyword evidence="1" id="KW-1133">Transmembrane helix</keyword>
<keyword evidence="1" id="KW-0812">Transmembrane</keyword>
<evidence type="ECO:0000256" key="1">
    <source>
        <dbReference type="SAM" id="Phobius"/>
    </source>
</evidence>
<dbReference type="RefSeq" id="WP_154916728.1">
    <property type="nucleotide sequence ID" value="NZ_VUOE01000001.1"/>
</dbReference>
<dbReference type="EMBL" id="VUOE01000001">
    <property type="protein sequence ID" value="KAA2218118.1"/>
    <property type="molecule type" value="Genomic_DNA"/>
</dbReference>
<keyword evidence="1" id="KW-0472">Membrane</keyword>
<protein>
    <submittedName>
        <fullName evidence="2">Uncharacterized protein</fullName>
    </submittedName>
</protein>
<sequence length="291" mass="32911">MENLISIFVKNDQSSSENLTNHSLVGIKLKRLFSIVKDQSPVLYWISIVISLLGLFCIVGLFIDERTLLGVNVWLKPLKFSISISIYLITLGYLVTKYPYSQKKKAIINHLTAWTLLLEFLIIFYQGSRGVQSHYNVATPLDGILFMFMGIFVGINVLTMVLFLIDAIRLKLRVAKSVQWAIFLGWLIVIFGSWVGGQMISQLGHNVGVAEGQEGLPLVNWSVKGGDLRVAHFFALHGIQIIPLFAMWLGHRWKFPQGKQIWVVSLFALMFALVIGYIFYQAKQGVPFIAF</sequence>
<feature type="transmembrane region" description="Helical" evidence="1">
    <location>
        <begin position="78"/>
        <end position="95"/>
    </location>
</feature>
<gene>
    <name evidence="2" type="ORF">F0361_00420</name>
</gene>
<dbReference type="Proteomes" id="UP000323188">
    <property type="component" value="Unassembled WGS sequence"/>
</dbReference>
<reference evidence="2 3" key="1">
    <citation type="submission" date="2019-09" db="EMBL/GenBank/DDBJ databases">
        <authorList>
            <person name="Khan S.A."/>
            <person name="Jeon C.O."/>
            <person name="Chun B.H."/>
            <person name="Jeong S.E."/>
        </authorList>
    </citation>
    <scope>NUCLEOTIDE SEQUENCE [LARGE SCALE GENOMIC DNA]</scope>
    <source>
        <strain evidence="2 3">KCTC 42508</strain>
    </source>
</reference>
<proteinExistence type="predicted"/>
<feature type="transmembrane region" description="Helical" evidence="1">
    <location>
        <begin position="145"/>
        <end position="165"/>
    </location>
</feature>
<accession>A0A5B2TW11</accession>
<evidence type="ECO:0000313" key="3">
    <source>
        <dbReference type="Proteomes" id="UP000323188"/>
    </source>
</evidence>
<comment type="caution">
    <text evidence="2">The sequence shown here is derived from an EMBL/GenBank/DDBJ whole genome shotgun (WGS) entry which is preliminary data.</text>
</comment>
<name>A0A5B2TW11_9FLAO</name>
<feature type="transmembrane region" description="Helical" evidence="1">
    <location>
        <begin position="42"/>
        <end position="63"/>
    </location>
</feature>
<dbReference type="AlphaFoldDB" id="A0A5B2TW11"/>